<accession>A0A1Y1QHN4</accession>
<sequence length="182" mass="20040">MNDADREILTNLVEKHLSKSGALYPPAPLTETDSFKQSPEQLAFVKSEYVKQMQEYERAKLSALSGENTVRYLTGNPAPLGDDAALHAPHARVGAEHAPNTQPVLHAPHARVGGLEVGSIEAYEAADSAKVGSSVGCPQCGTEFTKRNQQHRFCCKEHRFAWHNDQDPKRKEFMNSRSSKAA</sequence>
<proteinExistence type="predicted"/>
<dbReference type="AlphaFoldDB" id="A0A1Y1QHN4"/>
<evidence type="ECO:0000313" key="1">
    <source>
        <dbReference type="EMBL" id="OQX05754.1"/>
    </source>
</evidence>
<protein>
    <submittedName>
        <fullName evidence="1">Uncharacterized protein</fullName>
    </submittedName>
</protein>
<dbReference type="Proteomes" id="UP000192491">
    <property type="component" value="Unassembled WGS sequence"/>
</dbReference>
<evidence type="ECO:0000313" key="2">
    <source>
        <dbReference type="Proteomes" id="UP000192491"/>
    </source>
</evidence>
<comment type="caution">
    <text evidence="1">The sequence shown here is derived from an EMBL/GenBank/DDBJ whole genome shotgun (WGS) entry which is preliminary data.</text>
</comment>
<gene>
    <name evidence="1" type="ORF">BWK73_32820</name>
</gene>
<reference evidence="1 2" key="1">
    <citation type="submission" date="2017-01" db="EMBL/GenBank/DDBJ databases">
        <title>Novel large sulfur bacteria in the metagenomes of groundwater-fed chemosynthetic microbial mats in the Lake Huron basin.</title>
        <authorList>
            <person name="Sharrar A.M."/>
            <person name="Flood B.E."/>
            <person name="Bailey J.V."/>
            <person name="Jones D.S."/>
            <person name="Biddanda B."/>
            <person name="Ruberg S.A."/>
            <person name="Marcus D.N."/>
            <person name="Dick G.J."/>
        </authorList>
    </citation>
    <scope>NUCLEOTIDE SEQUENCE [LARGE SCALE GENOMIC DNA]</scope>
    <source>
        <strain evidence="1">A8</strain>
    </source>
</reference>
<organism evidence="1 2">
    <name type="scientific">Thiothrix lacustris</name>
    <dbReference type="NCBI Taxonomy" id="525917"/>
    <lineage>
        <taxon>Bacteria</taxon>
        <taxon>Pseudomonadati</taxon>
        <taxon>Pseudomonadota</taxon>
        <taxon>Gammaproteobacteria</taxon>
        <taxon>Thiotrichales</taxon>
        <taxon>Thiotrichaceae</taxon>
        <taxon>Thiothrix</taxon>
    </lineage>
</organism>
<name>A0A1Y1QHN4_9GAMM</name>
<dbReference type="EMBL" id="MTEJ01000275">
    <property type="protein sequence ID" value="OQX05754.1"/>
    <property type="molecule type" value="Genomic_DNA"/>
</dbReference>